<keyword evidence="2" id="KW-1185">Reference proteome</keyword>
<proteinExistence type="predicted"/>
<dbReference type="Proteomes" id="UP001152300">
    <property type="component" value="Unassembled WGS sequence"/>
</dbReference>
<evidence type="ECO:0000313" key="1">
    <source>
        <dbReference type="EMBL" id="KAJ8071888.1"/>
    </source>
</evidence>
<name>A0A9X0B077_9HELO</name>
<evidence type="ECO:0000313" key="2">
    <source>
        <dbReference type="Proteomes" id="UP001152300"/>
    </source>
</evidence>
<comment type="caution">
    <text evidence="1">The sequence shown here is derived from an EMBL/GenBank/DDBJ whole genome shotgun (WGS) entry which is preliminary data.</text>
</comment>
<organism evidence="1 2">
    <name type="scientific">Sclerotinia nivalis</name>
    <dbReference type="NCBI Taxonomy" id="352851"/>
    <lineage>
        <taxon>Eukaryota</taxon>
        <taxon>Fungi</taxon>
        <taxon>Dikarya</taxon>
        <taxon>Ascomycota</taxon>
        <taxon>Pezizomycotina</taxon>
        <taxon>Leotiomycetes</taxon>
        <taxon>Helotiales</taxon>
        <taxon>Sclerotiniaceae</taxon>
        <taxon>Sclerotinia</taxon>
    </lineage>
</organism>
<reference evidence="1" key="1">
    <citation type="submission" date="2022-11" db="EMBL/GenBank/DDBJ databases">
        <title>Genome Resource of Sclerotinia nivalis Strain SnTB1, a Plant Pathogen Isolated from American Ginseng.</title>
        <authorList>
            <person name="Fan S."/>
        </authorList>
    </citation>
    <scope>NUCLEOTIDE SEQUENCE</scope>
    <source>
        <strain evidence="1">SnTB1</strain>
    </source>
</reference>
<dbReference type="OrthoDB" id="10299427at2759"/>
<gene>
    <name evidence="1" type="ORF">OCU04_002196</name>
</gene>
<accession>A0A9X0B077</accession>
<dbReference type="EMBL" id="JAPEIS010000001">
    <property type="protein sequence ID" value="KAJ8071888.1"/>
    <property type="molecule type" value="Genomic_DNA"/>
</dbReference>
<dbReference type="AlphaFoldDB" id="A0A9X0B077"/>
<protein>
    <submittedName>
        <fullName evidence="1">Uncharacterized protein</fullName>
    </submittedName>
</protein>
<sequence length="258" mass="29964">MFLTRLEKYYPEWYNPSEELSSLFHENNMLELAKVLGYVHYQLSGDFEILGKKDIHLLRNIRSLPIWKSLDPYDTFISMREAESNEYLFTGGSSNTHNGGIKNKFENWTVTSLFRGCYVLGCIAFSDIEEVHFDSFGSHTTILQSELLILLSLIARQIDPSMGLENTPLEIADSKINGWVERSTIGIFFTNSHFRVIEASLDKGKHNQTNPINIQFNVRENEKWSELKERKDFKIWPFFLQWLLSSHKSCSLSTFTNT</sequence>